<dbReference type="OrthoDB" id="5511782at2"/>
<proteinExistence type="predicted"/>
<feature type="transmembrane region" description="Helical" evidence="1">
    <location>
        <begin position="61"/>
        <end position="92"/>
    </location>
</feature>
<evidence type="ECO:0000313" key="3">
    <source>
        <dbReference type="Proteomes" id="UP000238348"/>
    </source>
</evidence>
<keyword evidence="1" id="KW-0812">Transmembrane</keyword>
<sequence>MSGVRPGAPAAAAPPARWIATGNMANGFLVFGNVVTGVIAVGNVARGFIAIGNVAIGVVAIGNVAIGVVGGFGATIALGAVAASGVLAFPVFDGTAGVASALELHPVLSVFPILFWLLAARLFHGSRAPRLGPSPELSPLRALLRGERSEGWIRARVERADGGALRLKQGGARAELPATPEALGAAGALIPEGREARLYVYVRAEEHVGGGGSGYREAQARERVLTCADLVEPPARVLPWSSGGEAQWWLARAWDAGAVVAIVARGAQIVMGAIG</sequence>
<keyword evidence="1" id="KW-1133">Transmembrane helix</keyword>
<dbReference type="EMBL" id="CP012673">
    <property type="protein sequence ID" value="AUX39955.1"/>
    <property type="molecule type" value="Genomic_DNA"/>
</dbReference>
<accession>A0A2L0EKX8</accession>
<dbReference type="AlphaFoldDB" id="A0A2L0EKX8"/>
<feature type="transmembrane region" description="Helical" evidence="1">
    <location>
        <begin position="28"/>
        <end position="49"/>
    </location>
</feature>
<name>A0A2L0EKX8_SORCE</name>
<dbReference type="RefSeq" id="WP_104977834.1">
    <property type="nucleotide sequence ID" value="NZ_CP012673.1"/>
</dbReference>
<gene>
    <name evidence="2" type="ORF">SOCE26_013500</name>
</gene>
<evidence type="ECO:0000256" key="1">
    <source>
        <dbReference type="SAM" id="Phobius"/>
    </source>
</evidence>
<evidence type="ECO:0000313" key="2">
    <source>
        <dbReference type="EMBL" id="AUX39955.1"/>
    </source>
</evidence>
<dbReference type="Proteomes" id="UP000238348">
    <property type="component" value="Chromosome"/>
</dbReference>
<reference evidence="2 3" key="1">
    <citation type="submission" date="2015-09" db="EMBL/GenBank/DDBJ databases">
        <title>Sorangium comparison.</title>
        <authorList>
            <person name="Zaburannyi N."/>
            <person name="Bunk B."/>
            <person name="Overmann J."/>
            <person name="Mueller R."/>
        </authorList>
    </citation>
    <scope>NUCLEOTIDE SEQUENCE [LARGE SCALE GENOMIC DNA]</scope>
    <source>
        <strain evidence="2 3">So ce26</strain>
    </source>
</reference>
<protein>
    <submittedName>
        <fullName evidence="2">Uncharacterized protein</fullName>
    </submittedName>
</protein>
<feature type="transmembrane region" description="Helical" evidence="1">
    <location>
        <begin position="104"/>
        <end position="123"/>
    </location>
</feature>
<organism evidence="2 3">
    <name type="scientific">Sorangium cellulosum</name>
    <name type="common">Polyangium cellulosum</name>
    <dbReference type="NCBI Taxonomy" id="56"/>
    <lineage>
        <taxon>Bacteria</taxon>
        <taxon>Pseudomonadati</taxon>
        <taxon>Myxococcota</taxon>
        <taxon>Polyangia</taxon>
        <taxon>Polyangiales</taxon>
        <taxon>Polyangiaceae</taxon>
        <taxon>Sorangium</taxon>
    </lineage>
</organism>
<keyword evidence="1" id="KW-0472">Membrane</keyword>